<feature type="region of interest" description="Disordered" evidence="1">
    <location>
        <begin position="22"/>
        <end position="42"/>
    </location>
</feature>
<dbReference type="Proteomes" id="UP000608955">
    <property type="component" value="Unassembled WGS sequence"/>
</dbReference>
<reference evidence="2" key="2">
    <citation type="submission" date="2020-09" db="EMBL/GenBank/DDBJ databases">
        <authorList>
            <person name="Sun Q."/>
            <person name="Ohkuma M."/>
        </authorList>
    </citation>
    <scope>NUCLEOTIDE SEQUENCE</scope>
    <source>
        <strain evidence="2">JCM 4654</strain>
    </source>
</reference>
<protein>
    <submittedName>
        <fullName evidence="2">Uncharacterized protein</fullName>
    </submittedName>
</protein>
<organism evidence="2 3">
    <name type="scientific">Streptomyces naganishii JCM 4654</name>
    <dbReference type="NCBI Taxonomy" id="1306179"/>
    <lineage>
        <taxon>Bacteria</taxon>
        <taxon>Bacillati</taxon>
        <taxon>Actinomycetota</taxon>
        <taxon>Actinomycetes</taxon>
        <taxon>Kitasatosporales</taxon>
        <taxon>Streptomycetaceae</taxon>
        <taxon>Streptomyces</taxon>
    </lineage>
</organism>
<comment type="caution">
    <text evidence="2">The sequence shown here is derived from an EMBL/GenBank/DDBJ whole genome shotgun (WGS) entry which is preliminary data.</text>
</comment>
<gene>
    <name evidence="2" type="ORF">GCM10010508_67340</name>
</gene>
<dbReference type="AlphaFoldDB" id="A0A919CZ96"/>
<reference evidence="2" key="1">
    <citation type="journal article" date="2014" name="Int. J. Syst. Evol. Microbiol.">
        <title>Complete genome sequence of Corynebacterium casei LMG S-19264T (=DSM 44701T), isolated from a smear-ripened cheese.</title>
        <authorList>
            <consortium name="US DOE Joint Genome Institute (JGI-PGF)"/>
            <person name="Walter F."/>
            <person name="Albersmeier A."/>
            <person name="Kalinowski J."/>
            <person name="Ruckert C."/>
        </authorList>
    </citation>
    <scope>NUCLEOTIDE SEQUENCE</scope>
    <source>
        <strain evidence="2">JCM 4654</strain>
    </source>
</reference>
<proteinExistence type="predicted"/>
<sequence length="129" mass="13209">MLRELLQLRLLRLRLRLLEELRGGVPGPGEGGHPRPPARPGLSHLAAAVGQRSARDIASHVGLTRPAGSGGLDFLTWARVPGGPGPDVLAVLSQAPPATHRVGVTATAHTDAPRVLAAVAPWTGSAAAA</sequence>
<accession>A0A919CZ96</accession>
<keyword evidence="3" id="KW-1185">Reference proteome</keyword>
<evidence type="ECO:0000313" key="3">
    <source>
        <dbReference type="Proteomes" id="UP000608955"/>
    </source>
</evidence>
<evidence type="ECO:0000256" key="1">
    <source>
        <dbReference type="SAM" id="MobiDB-lite"/>
    </source>
</evidence>
<dbReference type="EMBL" id="BMVF01000031">
    <property type="protein sequence ID" value="GHD96889.1"/>
    <property type="molecule type" value="Genomic_DNA"/>
</dbReference>
<evidence type="ECO:0000313" key="2">
    <source>
        <dbReference type="EMBL" id="GHD96889.1"/>
    </source>
</evidence>
<name>A0A919CZ96_9ACTN</name>